<dbReference type="Proteomes" id="UP001157006">
    <property type="component" value="Chromosome 1S"/>
</dbReference>
<dbReference type="EMBL" id="OX451735">
    <property type="protein sequence ID" value="CAI8592758.1"/>
    <property type="molecule type" value="Genomic_DNA"/>
</dbReference>
<sequence length="133" mass="15038">MKHSSYLSHKLLFYISNHFLIFFYGSSLPSRGSKPDNNVSRRVGVVGIFLGNVAFSFGDFPTDIPHFFEAIDLAPDNHVLYSNRSMREDGICAFNQHSSSLVIGDLNLPQMMNHGGYNTVWSQHLPLDPNMKF</sequence>
<organism evidence="1 2">
    <name type="scientific">Vicia faba</name>
    <name type="common">Broad bean</name>
    <name type="synonym">Faba vulgaris</name>
    <dbReference type="NCBI Taxonomy" id="3906"/>
    <lineage>
        <taxon>Eukaryota</taxon>
        <taxon>Viridiplantae</taxon>
        <taxon>Streptophyta</taxon>
        <taxon>Embryophyta</taxon>
        <taxon>Tracheophyta</taxon>
        <taxon>Spermatophyta</taxon>
        <taxon>Magnoliopsida</taxon>
        <taxon>eudicotyledons</taxon>
        <taxon>Gunneridae</taxon>
        <taxon>Pentapetalae</taxon>
        <taxon>rosids</taxon>
        <taxon>fabids</taxon>
        <taxon>Fabales</taxon>
        <taxon>Fabaceae</taxon>
        <taxon>Papilionoideae</taxon>
        <taxon>50 kb inversion clade</taxon>
        <taxon>NPAAA clade</taxon>
        <taxon>Hologalegina</taxon>
        <taxon>IRL clade</taxon>
        <taxon>Fabeae</taxon>
        <taxon>Vicia</taxon>
    </lineage>
</organism>
<dbReference type="InterPro" id="IPR011990">
    <property type="entry name" value="TPR-like_helical_dom_sf"/>
</dbReference>
<reference evidence="1 2" key="1">
    <citation type="submission" date="2023-01" db="EMBL/GenBank/DDBJ databases">
        <authorList>
            <person name="Kreplak J."/>
        </authorList>
    </citation>
    <scope>NUCLEOTIDE SEQUENCE [LARGE SCALE GENOMIC DNA]</scope>
</reference>
<dbReference type="Gene3D" id="1.25.40.10">
    <property type="entry name" value="Tetratricopeptide repeat domain"/>
    <property type="match status" value="1"/>
</dbReference>
<evidence type="ECO:0000313" key="2">
    <source>
        <dbReference type="Proteomes" id="UP001157006"/>
    </source>
</evidence>
<dbReference type="SUPFAM" id="SSF48452">
    <property type="entry name" value="TPR-like"/>
    <property type="match status" value="1"/>
</dbReference>
<gene>
    <name evidence="1" type="ORF">VFH_I057200</name>
</gene>
<dbReference type="AlphaFoldDB" id="A0AAV0Z5S1"/>
<keyword evidence="2" id="KW-1185">Reference proteome</keyword>
<name>A0AAV0Z5S1_VICFA</name>
<proteinExistence type="predicted"/>
<protein>
    <submittedName>
        <fullName evidence="1">Uncharacterized protein</fullName>
    </submittedName>
</protein>
<accession>A0AAV0Z5S1</accession>
<evidence type="ECO:0000313" key="1">
    <source>
        <dbReference type="EMBL" id="CAI8592758.1"/>
    </source>
</evidence>